<name>A0A4Z2IIQ7_9TELE</name>
<gene>
    <name evidence="2" type="ORF">EYF80_012215</name>
</gene>
<proteinExistence type="predicted"/>
<sequence>MEGGTQNGEAFCQKRPQPADSPRGERRHGKFAANDSPESPRDITERRMNLDRNTPEASFTASLSSTEPSSPSPRILQPKNPDPVDDVIEVGHFLSASLRASVGFGALGGGELVGVQAVIGAR</sequence>
<dbReference type="Proteomes" id="UP000314294">
    <property type="component" value="Unassembled WGS sequence"/>
</dbReference>
<dbReference type="AlphaFoldDB" id="A0A4Z2IIQ7"/>
<comment type="caution">
    <text evidence="2">The sequence shown here is derived from an EMBL/GenBank/DDBJ whole genome shotgun (WGS) entry which is preliminary data.</text>
</comment>
<feature type="region of interest" description="Disordered" evidence="1">
    <location>
        <begin position="1"/>
        <end position="84"/>
    </location>
</feature>
<dbReference type="EMBL" id="SRLO01000081">
    <property type="protein sequence ID" value="TNN77625.1"/>
    <property type="molecule type" value="Genomic_DNA"/>
</dbReference>
<evidence type="ECO:0000313" key="2">
    <source>
        <dbReference type="EMBL" id="TNN77625.1"/>
    </source>
</evidence>
<feature type="compositionally biased region" description="Low complexity" evidence="1">
    <location>
        <begin position="62"/>
        <end position="73"/>
    </location>
</feature>
<feature type="compositionally biased region" description="Basic and acidic residues" evidence="1">
    <location>
        <begin position="38"/>
        <end position="54"/>
    </location>
</feature>
<keyword evidence="3" id="KW-1185">Reference proteome</keyword>
<organism evidence="2 3">
    <name type="scientific">Liparis tanakae</name>
    <name type="common">Tanaka's snailfish</name>
    <dbReference type="NCBI Taxonomy" id="230148"/>
    <lineage>
        <taxon>Eukaryota</taxon>
        <taxon>Metazoa</taxon>
        <taxon>Chordata</taxon>
        <taxon>Craniata</taxon>
        <taxon>Vertebrata</taxon>
        <taxon>Euteleostomi</taxon>
        <taxon>Actinopterygii</taxon>
        <taxon>Neopterygii</taxon>
        <taxon>Teleostei</taxon>
        <taxon>Neoteleostei</taxon>
        <taxon>Acanthomorphata</taxon>
        <taxon>Eupercaria</taxon>
        <taxon>Perciformes</taxon>
        <taxon>Cottioidei</taxon>
        <taxon>Cottales</taxon>
        <taxon>Liparidae</taxon>
        <taxon>Liparis</taxon>
    </lineage>
</organism>
<evidence type="ECO:0000256" key="1">
    <source>
        <dbReference type="SAM" id="MobiDB-lite"/>
    </source>
</evidence>
<protein>
    <submittedName>
        <fullName evidence="2">Uncharacterized protein</fullName>
    </submittedName>
</protein>
<reference evidence="2 3" key="1">
    <citation type="submission" date="2019-03" db="EMBL/GenBank/DDBJ databases">
        <title>First draft genome of Liparis tanakae, snailfish: a comprehensive survey of snailfish specific genes.</title>
        <authorList>
            <person name="Kim W."/>
            <person name="Song I."/>
            <person name="Jeong J.-H."/>
            <person name="Kim D."/>
            <person name="Kim S."/>
            <person name="Ryu S."/>
            <person name="Song J.Y."/>
            <person name="Lee S.K."/>
        </authorList>
    </citation>
    <scope>NUCLEOTIDE SEQUENCE [LARGE SCALE GENOMIC DNA]</scope>
    <source>
        <tissue evidence="2">Muscle</tissue>
    </source>
</reference>
<evidence type="ECO:0000313" key="3">
    <source>
        <dbReference type="Proteomes" id="UP000314294"/>
    </source>
</evidence>
<accession>A0A4Z2IIQ7</accession>